<gene>
    <name evidence="4" type="ORF">ACFOGJ_14430</name>
</gene>
<dbReference type="SUPFAM" id="SSF51735">
    <property type="entry name" value="NAD(P)-binding Rossmann-fold domains"/>
    <property type="match status" value="1"/>
</dbReference>
<dbReference type="SUPFAM" id="SSF50129">
    <property type="entry name" value="GroES-like"/>
    <property type="match status" value="1"/>
</dbReference>
<sequence>MTEEIPATNLSIQSLVKEAGELDLSLAAQPMPEPKDHEVLVRVQATPINPSDLFLLLAGADISAAKTGSRDGLPVIHAPIPQAAMRAMGGRVGQAMPVGNEGSGVVVKAGGSPEAQALLGKTVAMLGGAMYAQYRCLPAQMCMAMPDGTDPRDAASCFVNPLTALGFVETAKAEGHGAIIHTAAASNLGQMLNRICIADGIPLVNIVRKPEQVELLKAQGAKHVLDSSAADYMDGLIAAIADTGATLAFDAIGGGKQGGQILGAMEAVAAKAMKEYNRYGSDTFKQLYIYGALDLSPTVFNRTFGFKWSISGWLLPNFLAAAGAETAQRMRARVAAELTTTFASHYSHEISLEQVLDLPTIAAYDAKRTGEKYLIRP</sequence>
<dbReference type="CDD" id="cd08291">
    <property type="entry name" value="ETR_like_1"/>
    <property type="match status" value="1"/>
</dbReference>
<accession>A0ABV7L2C9</accession>
<dbReference type="Proteomes" id="UP001595528">
    <property type="component" value="Unassembled WGS sequence"/>
</dbReference>
<evidence type="ECO:0000313" key="5">
    <source>
        <dbReference type="Proteomes" id="UP001595528"/>
    </source>
</evidence>
<comment type="caution">
    <text evidence="4">The sequence shown here is derived from an EMBL/GenBank/DDBJ whole genome shotgun (WGS) entry which is preliminary data.</text>
</comment>
<dbReference type="SMART" id="SM00829">
    <property type="entry name" value="PKS_ER"/>
    <property type="match status" value="1"/>
</dbReference>
<evidence type="ECO:0000256" key="1">
    <source>
        <dbReference type="ARBA" id="ARBA00022857"/>
    </source>
</evidence>
<name>A0ABV7L2C9_9PROT</name>
<feature type="domain" description="Enoyl reductase (ER)" evidence="3">
    <location>
        <begin position="20"/>
        <end position="375"/>
    </location>
</feature>
<keyword evidence="2" id="KW-0560">Oxidoreductase</keyword>
<dbReference type="Gene3D" id="3.90.180.10">
    <property type="entry name" value="Medium-chain alcohol dehydrogenases, catalytic domain"/>
    <property type="match status" value="1"/>
</dbReference>
<proteinExistence type="predicted"/>
<keyword evidence="5" id="KW-1185">Reference proteome</keyword>
<protein>
    <submittedName>
        <fullName evidence="4">Zinc-binding dehydrogenase</fullName>
    </submittedName>
</protein>
<dbReference type="InterPro" id="IPR020843">
    <property type="entry name" value="ER"/>
</dbReference>
<evidence type="ECO:0000259" key="3">
    <source>
        <dbReference type="SMART" id="SM00829"/>
    </source>
</evidence>
<evidence type="ECO:0000313" key="4">
    <source>
        <dbReference type="EMBL" id="MFC3228437.1"/>
    </source>
</evidence>
<dbReference type="PANTHER" id="PTHR48106:SF18">
    <property type="entry name" value="QUINONE OXIDOREDUCTASE PIG3"/>
    <property type="match status" value="1"/>
</dbReference>
<dbReference type="EMBL" id="JBHRTR010000028">
    <property type="protein sequence ID" value="MFC3228437.1"/>
    <property type="molecule type" value="Genomic_DNA"/>
</dbReference>
<dbReference type="RefSeq" id="WP_379901545.1">
    <property type="nucleotide sequence ID" value="NZ_JBHRTR010000028.1"/>
</dbReference>
<organism evidence="4 5">
    <name type="scientific">Marinibaculum pumilum</name>
    <dbReference type="NCBI Taxonomy" id="1766165"/>
    <lineage>
        <taxon>Bacteria</taxon>
        <taxon>Pseudomonadati</taxon>
        <taxon>Pseudomonadota</taxon>
        <taxon>Alphaproteobacteria</taxon>
        <taxon>Rhodospirillales</taxon>
        <taxon>Rhodospirillaceae</taxon>
        <taxon>Marinibaculum</taxon>
    </lineage>
</organism>
<dbReference type="Gene3D" id="3.40.50.720">
    <property type="entry name" value="NAD(P)-binding Rossmann-like Domain"/>
    <property type="match status" value="1"/>
</dbReference>
<dbReference type="Pfam" id="PF08240">
    <property type="entry name" value="ADH_N"/>
    <property type="match status" value="1"/>
</dbReference>
<dbReference type="InterPro" id="IPR013154">
    <property type="entry name" value="ADH-like_N"/>
</dbReference>
<keyword evidence="1" id="KW-0521">NADP</keyword>
<dbReference type="InterPro" id="IPR011032">
    <property type="entry name" value="GroES-like_sf"/>
</dbReference>
<dbReference type="PANTHER" id="PTHR48106">
    <property type="entry name" value="QUINONE OXIDOREDUCTASE PIG3-RELATED"/>
    <property type="match status" value="1"/>
</dbReference>
<dbReference type="InterPro" id="IPR036291">
    <property type="entry name" value="NAD(P)-bd_dom_sf"/>
</dbReference>
<evidence type="ECO:0000256" key="2">
    <source>
        <dbReference type="ARBA" id="ARBA00023002"/>
    </source>
</evidence>
<reference evidence="5" key="1">
    <citation type="journal article" date="2019" name="Int. J. Syst. Evol. Microbiol.">
        <title>The Global Catalogue of Microorganisms (GCM) 10K type strain sequencing project: providing services to taxonomists for standard genome sequencing and annotation.</title>
        <authorList>
            <consortium name="The Broad Institute Genomics Platform"/>
            <consortium name="The Broad Institute Genome Sequencing Center for Infectious Disease"/>
            <person name="Wu L."/>
            <person name="Ma J."/>
        </authorList>
    </citation>
    <scope>NUCLEOTIDE SEQUENCE [LARGE SCALE GENOMIC DNA]</scope>
    <source>
        <strain evidence="5">KCTC 42964</strain>
    </source>
</reference>